<evidence type="ECO:0000259" key="8">
    <source>
        <dbReference type="Pfam" id="PF09335"/>
    </source>
</evidence>
<reference evidence="9 10" key="1">
    <citation type="journal article" date="2015" name="Nature">
        <title>rRNA introns, odd ribosomes, and small enigmatic genomes across a large radiation of phyla.</title>
        <authorList>
            <person name="Brown C.T."/>
            <person name="Hug L.A."/>
            <person name="Thomas B.C."/>
            <person name="Sharon I."/>
            <person name="Castelle C.J."/>
            <person name="Singh A."/>
            <person name="Wilkins M.J."/>
            <person name="Williams K.H."/>
            <person name="Banfield J.F."/>
        </authorList>
    </citation>
    <scope>NUCLEOTIDE SEQUENCE [LARGE SCALE GENOMIC DNA]</scope>
</reference>
<dbReference type="AlphaFoldDB" id="A0A0G1XML3"/>
<comment type="similarity">
    <text evidence="2 7">Belongs to the DedA family.</text>
</comment>
<gene>
    <name evidence="9" type="ORF">UY27_C0014G0026</name>
</gene>
<dbReference type="InterPro" id="IPR032816">
    <property type="entry name" value="VTT_dom"/>
</dbReference>
<evidence type="ECO:0000256" key="5">
    <source>
        <dbReference type="ARBA" id="ARBA00022989"/>
    </source>
</evidence>
<sequence>MRALAGMILLSFMELIGALVDVILNLDTHLSSLVNQYGVLTYAMLFGVIFAETGFVITPFLPGDSLLFAAGAIASLGSLNVGVVIIVLILAAVLGDTVNYWIGHFFGRKIVDNPNIKFINQEHIDKTEQFYKKYGGKTIILARFVPIVRTFAPFVAGVGTMEYSKFILYNILGGVLWVTIFTLLGYLFGNMPIVQENFHYAVFGVIALSLVPIAYEYIAHKRHPNVPGVSTKNLHKILKK</sequence>
<feature type="transmembrane region" description="Helical" evidence="7">
    <location>
        <begin position="200"/>
        <end position="218"/>
    </location>
</feature>
<protein>
    <submittedName>
        <fullName evidence="9">DedA family membrane protein</fullName>
    </submittedName>
</protein>
<dbReference type="PANTHER" id="PTHR30353:SF0">
    <property type="entry name" value="TRANSMEMBRANE PROTEIN"/>
    <property type="match status" value="1"/>
</dbReference>
<feature type="transmembrane region" description="Helical" evidence="7">
    <location>
        <begin position="68"/>
        <end position="94"/>
    </location>
</feature>
<evidence type="ECO:0000256" key="4">
    <source>
        <dbReference type="ARBA" id="ARBA00022692"/>
    </source>
</evidence>
<dbReference type="Pfam" id="PF09335">
    <property type="entry name" value="VTT_dom"/>
    <property type="match status" value="1"/>
</dbReference>
<dbReference type="InterPro" id="IPR058127">
    <property type="entry name" value="DedA"/>
</dbReference>
<proteinExistence type="inferred from homology"/>
<keyword evidence="5 7" id="KW-1133">Transmembrane helix</keyword>
<evidence type="ECO:0000256" key="3">
    <source>
        <dbReference type="ARBA" id="ARBA00022475"/>
    </source>
</evidence>
<feature type="transmembrane region" description="Helical" evidence="7">
    <location>
        <begin position="166"/>
        <end position="188"/>
    </location>
</feature>
<organism evidence="9 10">
    <name type="scientific">Candidatus Gottesmanbacteria bacterium GW2011_GWA1_48_13</name>
    <dbReference type="NCBI Taxonomy" id="1618439"/>
    <lineage>
        <taxon>Bacteria</taxon>
        <taxon>Candidatus Gottesmaniibacteriota</taxon>
    </lineage>
</organism>
<dbReference type="InterPro" id="IPR032818">
    <property type="entry name" value="DedA-like"/>
</dbReference>
<evidence type="ECO:0000313" key="10">
    <source>
        <dbReference type="Proteomes" id="UP000034661"/>
    </source>
</evidence>
<dbReference type="EMBL" id="LCPJ01000014">
    <property type="protein sequence ID" value="KKU95570.1"/>
    <property type="molecule type" value="Genomic_DNA"/>
</dbReference>
<evidence type="ECO:0000256" key="6">
    <source>
        <dbReference type="ARBA" id="ARBA00023136"/>
    </source>
</evidence>
<dbReference type="Proteomes" id="UP000034661">
    <property type="component" value="Unassembled WGS sequence"/>
</dbReference>
<evidence type="ECO:0000313" key="9">
    <source>
        <dbReference type="EMBL" id="KKU95570.1"/>
    </source>
</evidence>
<dbReference type="PANTHER" id="PTHR30353">
    <property type="entry name" value="INNER MEMBRANE PROTEIN DEDA-RELATED"/>
    <property type="match status" value="1"/>
</dbReference>
<dbReference type="GO" id="GO:0005886">
    <property type="term" value="C:plasma membrane"/>
    <property type="evidence" value="ECO:0007669"/>
    <property type="project" value="UniProtKB-SubCell"/>
</dbReference>
<feature type="transmembrane region" description="Helical" evidence="7">
    <location>
        <begin position="42"/>
        <end position="61"/>
    </location>
</feature>
<name>A0A0G1XML3_9BACT</name>
<comment type="caution">
    <text evidence="9">The sequence shown here is derived from an EMBL/GenBank/DDBJ whole genome shotgun (WGS) entry which is preliminary data.</text>
</comment>
<evidence type="ECO:0000256" key="7">
    <source>
        <dbReference type="RuleBase" id="RU367016"/>
    </source>
</evidence>
<evidence type="ECO:0000256" key="2">
    <source>
        <dbReference type="ARBA" id="ARBA00010792"/>
    </source>
</evidence>
<comment type="subcellular location">
    <subcellularLocation>
        <location evidence="1 7">Cell membrane</location>
        <topology evidence="1 7">Multi-pass membrane protein</topology>
    </subcellularLocation>
</comment>
<feature type="domain" description="VTT" evidence="8">
    <location>
        <begin position="61"/>
        <end position="186"/>
    </location>
</feature>
<keyword evidence="6 7" id="KW-0472">Membrane</keyword>
<evidence type="ECO:0000256" key="1">
    <source>
        <dbReference type="ARBA" id="ARBA00004651"/>
    </source>
</evidence>
<keyword evidence="3 7" id="KW-1003">Cell membrane</keyword>
<dbReference type="NCBIfam" id="NF008102">
    <property type="entry name" value="PRK10847.1"/>
    <property type="match status" value="1"/>
</dbReference>
<feature type="transmembrane region" description="Helical" evidence="7">
    <location>
        <begin position="140"/>
        <end position="159"/>
    </location>
</feature>
<keyword evidence="4 7" id="KW-0812">Transmembrane</keyword>
<accession>A0A0G1XML3</accession>
<dbReference type="PATRIC" id="fig|1618439.3.peg.437"/>